<evidence type="ECO:0000259" key="5">
    <source>
        <dbReference type="PROSITE" id="PS50961"/>
    </source>
</evidence>
<feature type="compositionally biased region" description="Gly residues" evidence="4">
    <location>
        <begin position="281"/>
        <end position="291"/>
    </location>
</feature>
<dbReference type="InterPro" id="IPR036390">
    <property type="entry name" value="WH_DNA-bd_sf"/>
</dbReference>
<feature type="domain" description="HTH La-type RNA-binding" evidence="5">
    <location>
        <begin position="346"/>
        <end position="437"/>
    </location>
</feature>
<protein>
    <recommendedName>
        <fullName evidence="2">La-related protein 1</fullName>
    </recommendedName>
</protein>
<feature type="compositionally biased region" description="Basic and acidic residues" evidence="4">
    <location>
        <begin position="482"/>
        <end position="491"/>
    </location>
</feature>
<evidence type="ECO:0000256" key="1">
    <source>
        <dbReference type="ARBA" id="ARBA00022884"/>
    </source>
</evidence>
<dbReference type="GO" id="GO:0010494">
    <property type="term" value="C:cytoplasmic stress granule"/>
    <property type="evidence" value="ECO:0007669"/>
    <property type="project" value="TreeGrafter"/>
</dbReference>
<dbReference type="Gene3D" id="1.10.10.10">
    <property type="entry name" value="Winged helix-like DNA-binding domain superfamily/Winged helix DNA-binding domain"/>
    <property type="match status" value="1"/>
</dbReference>
<feature type="region of interest" description="Disordered" evidence="4">
    <location>
        <begin position="877"/>
        <end position="933"/>
    </location>
</feature>
<feature type="compositionally biased region" description="Basic and acidic residues" evidence="4">
    <location>
        <begin position="506"/>
        <end position="520"/>
    </location>
</feature>
<gene>
    <name evidence="6" type="ORF">TCAL_00942</name>
</gene>
<dbReference type="PANTHER" id="PTHR22792:SF132">
    <property type="entry name" value="LA-RELATED PROTEIN 1"/>
    <property type="match status" value="1"/>
</dbReference>
<dbReference type="GO" id="GO:0008187">
    <property type="term" value="F:poly-pyrimidine tract binding"/>
    <property type="evidence" value="ECO:0007669"/>
    <property type="project" value="UniProtKB-ARBA"/>
</dbReference>
<feature type="compositionally biased region" description="Polar residues" evidence="4">
    <location>
        <begin position="182"/>
        <end position="199"/>
    </location>
</feature>
<dbReference type="SUPFAM" id="SSF46785">
    <property type="entry name" value="Winged helix' DNA-binding domain"/>
    <property type="match status" value="1"/>
</dbReference>
<dbReference type="InterPro" id="IPR036388">
    <property type="entry name" value="WH-like_DNA-bd_sf"/>
</dbReference>
<proteinExistence type="predicted"/>
<dbReference type="EMBL" id="VCGU01000007">
    <property type="protein sequence ID" value="TRY73192.1"/>
    <property type="molecule type" value="Genomic_DNA"/>
</dbReference>
<evidence type="ECO:0000313" key="7">
    <source>
        <dbReference type="Proteomes" id="UP000318571"/>
    </source>
</evidence>
<evidence type="ECO:0000256" key="2">
    <source>
        <dbReference type="ARBA" id="ARBA00072183"/>
    </source>
</evidence>
<accession>A0A553P692</accession>
<comment type="caution">
    <text evidence="6">The sequence shown here is derived from an EMBL/GenBank/DDBJ whole genome shotgun (WGS) entry which is preliminary data.</text>
</comment>
<dbReference type="AlphaFoldDB" id="A0A553P692"/>
<sequence length="933" mass="103750">MISYARVARAHEDPHATGQVVPAQPAPAPPSGERLDEAGYEVQAKKSKRANRKNRKKKGGKPEADKTEAAGSGTATGEAEKSASPPPEIKYVEAPLPKQNPWTRGATQSHATASPPVPATPVVASAPVVAAPPVVPVVKSGPKKMAPAPAVPMQYADEKLWPTLDSEKGDENEENLGDSHRNTQTASQMTAPATTSAAITESAKRKEKKDKWVPVDITITTKRPPKNSGGSKTAPANVKPPTNPKAPREEVAKGSNRARGSGGSRSHRTANGSTGPRNGAGYSGRWGGSGKRGGKGSFQSGEDQFRFALPSGSFNFSAIGDELAFVTPIVGSMFVVDEASGEAVAPLFDTKLQDLVRKQIEYYFSEENLRKDMFLRRKMDAEGYLPMSLIASFNRVQGLTQDLPFIIESLNTSKVVEVKDGIKVRTKLNPLTWPVNDGPDVGKSSLNPPRNVFLDPTVPEFNPEDPAGSVAAVITAPWVEVRKKSRDEKTPPKTTNTPSTKTKTKLFKEAKSVPESRVDKSNKEELDFNFDEDLDLPLGRHNNFSSDLNGDDSDYDELSDGEIGKLLIVTQTPNRPKKHEGFDRTSDPLSKVKMSQDLAEVINDGLFYYEEDLWADDDGRSWIETGENKNVSVISQESFEKLRTPDAKAKGDVSQLNNTSELDQKRKTRHSRNPPVENHVGWILDSRDHTTGRRPSISEQSIAESVGSSCGTPSSLPAFHHPSHSLLKENGFTQLEYSKYHSRCLKERKKLGIGHSQEMNTLFRFWSFFLRENFNRKMYEEFKTLALEDAAIGYRYGLECLFRFFSYGLERKFRPELFKDFQEETLRDVDVNQLYGLEKFWAFMKYYRHAGELHVTPRLKDLLLQYRTIEDFRVSDDGRKRSRNPSDSESHTTQTVRRFRTASEGDKFIVSQRPHYASRQSFSSKQKPGGSKH</sequence>
<dbReference type="InterPro" id="IPR006607">
    <property type="entry name" value="DM15"/>
</dbReference>
<dbReference type="GO" id="GO:0000339">
    <property type="term" value="F:RNA cap binding"/>
    <property type="evidence" value="ECO:0007669"/>
    <property type="project" value="InterPro"/>
</dbReference>
<keyword evidence="1 3" id="KW-0694">RNA-binding</keyword>
<feature type="compositionally biased region" description="Polar residues" evidence="4">
    <location>
        <begin position="100"/>
        <end position="110"/>
    </location>
</feature>
<reference evidence="6 7" key="1">
    <citation type="journal article" date="2018" name="Nat. Ecol. Evol.">
        <title>Genomic signatures of mitonuclear coevolution across populations of Tigriopus californicus.</title>
        <authorList>
            <person name="Barreto F.S."/>
            <person name="Watson E.T."/>
            <person name="Lima T.G."/>
            <person name="Willett C.S."/>
            <person name="Edmands S."/>
            <person name="Li W."/>
            <person name="Burton R.S."/>
        </authorList>
    </citation>
    <scope>NUCLEOTIDE SEQUENCE [LARGE SCALE GENOMIC DNA]</scope>
    <source>
        <strain evidence="6 7">San Diego</strain>
    </source>
</reference>
<feature type="region of interest" description="Disordered" evidence="4">
    <location>
        <begin position="642"/>
        <end position="680"/>
    </location>
</feature>
<evidence type="ECO:0000256" key="3">
    <source>
        <dbReference type="PROSITE-ProRule" id="PRU00332"/>
    </source>
</evidence>
<dbReference type="STRING" id="6832.A0A553P692"/>
<feature type="region of interest" description="Disordered" evidence="4">
    <location>
        <begin position="482"/>
        <end position="520"/>
    </location>
</feature>
<dbReference type="OMA" id="MMSHEIN"/>
<dbReference type="SMART" id="SM00684">
    <property type="entry name" value="DM15"/>
    <property type="match status" value="3"/>
</dbReference>
<dbReference type="GO" id="GO:0005829">
    <property type="term" value="C:cytosol"/>
    <property type="evidence" value="ECO:0007669"/>
    <property type="project" value="TreeGrafter"/>
</dbReference>
<dbReference type="InterPro" id="IPR006630">
    <property type="entry name" value="La_HTH"/>
</dbReference>
<evidence type="ECO:0000256" key="4">
    <source>
        <dbReference type="SAM" id="MobiDB-lite"/>
    </source>
</evidence>
<feature type="region of interest" description="Disordered" evidence="4">
    <location>
        <begin position="1"/>
        <end position="120"/>
    </location>
</feature>
<dbReference type="InterPro" id="IPR045180">
    <property type="entry name" value="La_dom_prot"/>
</dbReference>
<feature type="compositionally biased region" description="Low complexity" evidence="4">
    <location>
        <begin position="492"/>
        <end position="501"/>
    </location>
</feature>
<feature type="region of interest" description="Disordered" evidence="4">
    <location>
        <begin position="159"/>
        <end position="301"/>
    </location>
</feature>
<organism evidence="6 7">
    <name type="scientific">Tigriopus californicus</name>
    <name type="common">Marine copepod</name>
    <dbReference type="NCBI Taxonomy" id="6832"/>
    <lineage>
        <taxon>Eukaryota</taxon>
        <taxon>Metazoa</taxon>
        <taxon>Ecdysozoa</taxon>
        <taxon>Arthropoda</taxon>
        <taxon>Crustacea</taxon>
        <taxon>Multicrustacea</taxon>
        <taxon>Hexanauplia</taxon>
        <taxon>Copepoda</taxon>
        <taxon>Harpacticoida</taxon>
        <taxon>Harpacticidae</taxon>
        <taxon>Tigriopus</taxon>
    </lineage>
</organism>
<keyword evidence="7" id="KW-1185">Reference proteome</keyword>
<dbReference type="GO" id="GO:0045727">
    <property type="term" value="P:positive regulation of translation"/>
    <property type="evidence" value="ECO:0007669"/>
    <property type="project" value="TreeGrafter"/>
</dbReference>
<feature type="compositionally biased region" description="Basic and acidic residues" evidence="4">
    <location>
        <begin position="642"/>
        <end position="651"/>
    </location>
</feature>
<evidence type="ECO:0000313" key="6">
    <source>
        <dbReference type="EMBL" id="TRY73192.1"/>
    </source>
</evidence>
<name>A0A553P692_TIGCA</name>
<feature type="compositionally biased region" description="Basic and acidic residues" evidence="4">
    <location>
        <begin position="877"/>
        <end position="890"/>
    </location>
</feature>
<dbReference type="Pfam" id="PF05383">
    <property type="entry name" value="La"/>
    <property type="match status" value="1"/>
</dbReference>
<dbReference type="PANTHER" id="PTHR22792">
    <property type="entry name" value="LUPUS LA PROTEIN-RELATED"/>
    <property type="match status" value="1"/>
</dbReference>
<dbReference type="GO" id="GO:0048255">
    <property type="term" value="P:mRNA stabilization"/>
    <property type="evidence" value="ECO:0007669"/>
    <property type="project" value="InterPro"/>
</dbReference>
<dbReference type="PROSITE" id="PS50961">
    <property type="entry name" value="HTH_LA"/>
    <property type="match status" value="1"/>
</dbReference>
<dbReference type="Pfam" id="PF21071">
    <property type="entry name" value="LARP1_HEAT"/>
    <property type="match status" value="1"/>
</dbReference>
<feature type="compositionally biased region" description="Basic residues" evidence="4">
    <location>
        <begin position="45"/>
        <end position="59"/>
    </location>
</feature>
<dbReference type="FunFam" id="1.10.10.10:FF:000131">
    <property type="entry name" value="la-related protein 1B isoform X2"/>
    <property type="match status" value="1"/>
</dbReference>
<dbReference type="Proteomes" id="UP000318571">
    <property type="component" value="Chromosome 3"/>
</dbReference>
<feature type="compositionally biased region" description="Basic and acidic residues" evidence="4">
    <location>
        <begin position="159"/>
        <end position="169"/>
    </location>
</feature>
<dbReference type="SMART" id="SM00715">
    <property type="entry name" value="LA"/>
    <property type="match status" value="1"/>
</dbReference>